<dbReference type="Proteomes" id="UP000821837">
    <property type="component" value="Unassembled WGS sequence"/>
</dbReference>
<accession>A0A9D4TDM1</accession>
<evidence type="ECO:0000313" key="2">
    <source>
        <dbReference type="EMBL" id="KAH7986395.1"/>
    </source>
</evidence>
<dbReference type="PANTHER" id="PTHR12894:SF27">
    <property type="entry name" value="TRANSFORMING GROWTH FACTOR-BETA RECEPTOR-ASSOCIATED PROTEIN 1"/>
    <property type="match status" value="1"/>
</dbReference>
<name>A0A9D4TDM1_RHISA</name>
<dbReference type="GO" id="GO:0005737">
    <property type="term" value="C:cytoplasm"/>
    <property type="evidence" value="ECO:0007669"/>
    <property type="project" value="TreeGrafter"/>
</dbReference>
<keyword evidence="3" id="KW-1185">Reference proteome</keyword>
<dbReference type="AlphaFoldDB" id="A0A9D4TDM1"/>
<proteinExistence type="predicted"/>
<protein>
    <recommendedName>
        <fullName evidence="1">Vacuolar sorting protein 39/Transforming growth factor beta receptor-associated zinc finger domain-containing protein</fullName>
    </recommendedName>
</protein>
<dbReference type="Pfam" id="PF10367">
    <property type="entry name" value="zf-Vps39_C"/>
    <property type="match status" value="1"/>
</dbReference>
<dbReference type="VEuPathDB" id="VectorBase:RSAN_032949"/>
<feature type="domain" description="Vacuolar sorting protein 39/Transforming growth factor beta receptor-associated zinc finger" evidence="1">
    <location>
        <begin position="70"/>
        <end position="108"/>
    </location>
</feature>
<dbReference type="GO" id="GO:0034058">
    <property type="term" value="P:endosomal vesicle fusion"/>
    <property type="evidence" value="ECO:0007669"/>
    <property type="project" value="TreeGrafter"/>
</dbReference>
<dbReference type="GO" id="GO:0006914">
    <property type="term" value="P:autophagy"/>
    <property type="evidence" value="ECO:0007669"/>
    <property type="project" value="TreeGrafter"/>
</dbReference>
<dbReference type="InterPro" id="IPR019453">
    <property type="entry name" value="VPS39/TGFA1_Znf"/>
</dbReference>
<organism evidence="2 3">
    <name type="scientific">Rhipicephalus sanguineus</name>
    <name type="common">Brown dog tick</name>
    <name type="synonym">Ixodes sanguineus</name>
    <dbReference type="NCBI Taxonomy" id="34632"/>
    <lineage>
        <taxon>Eukaryota</taxon>
        <taxon>Metazoa</taxon>
        <taxon>Ecdysozoa</taxon>
        <taxon>Arthropoda</taxon>
        <taxon>Chelicerata</taxon>
        <taxon>Arachnida</taxon>
        <taxon>Acari</taxon>
        <taxon>Parasitiformes</taxon>
        <taxon>Ixodida</taxon>
        <taxon>Ixodoidea</taxon>
        <taxon>Ixodidae</taxon>
        <taxon>Rhipicephalinae</taxon>
        <taxon>Rhipicephalus</taxon>
        <taxon>Rhipicephalus</taxon>
    </lineage>
</organism>
<sequence>MRSRRPNCSPDRVQVLQLLPPDWSVSLMDQFLAKAVRTSLHRCNTARVESALRRAENLQVRLREALLHQSSMTLTEDRTCAICLKHFQDPSFAWCPNGSVVHVDCMKNVAGTQGHSKDSSRSSPR</sequence>
<evidence type="ECO:0000313" key="3">
    <source>
        <dbReference type="Proteomes" id="UP000821837"/>
    </source>
</evidence>
<dbReference type="InterPro" id="IPR032914">
    <property type="entry name" value="Vam6/VPS39/TRAP1"/>
</dbReference>
<dbReference type="EMBL" id="JABSTV010000452">
    <property type="protein sequence ID" value="KAH7986395.1"/>
    <property type="molecule type" value="Genomic_DNA"/>
</dbReference>
<dbReference type="PANTHER" id="PTHR12894">
    <property type="entry name" value="CNH DOMAIN CONTAINING"/>
    <property type="match status" value="1"/>
</dbReference>
<dbReference type="GO" id="GO:0016020">
    <property type="term" value="C:membrane"/>
    <property type="evidence" value="ECO:0007669"/>
    <property type="project" value="TreeGrafter"/>
</dbReference>
<evidence type="ECO:0000259" key="1">
    <source>
        <dbReference type="Pfam" id="PF10367"/>
    </source>
</evidence>
<reference evidence="2" key="2">
    <citation type="submission" date="2021-09" db="EMBL/GenBank/DDBJ databases">
        <authorList>
            <person name="Jia N."/>
            <person name="Wang J."/>
            <person name="Shi W."/>
            <person name="Du L."/>
            <person name="Sun Y."/>
            <person name="Zhan W."/>
            <person name="Jiang J."/>
            <person name="Wang Q."/>
            <person name="Zhang B."/>
            <person name="Ji P."/>
            <person name="Sakyi L.B."/>
            <person name="Cui X."/>
            <person name="Yuan T."/>
            <person name="Jiang B."/>
            <person name="Yang W."/>
            <person name="Lam T.T.-Y."/>
            <person name="Chang Q."/>
            <person name="Ding S."/>
            <person name="Wang X."/>
            <person name="Zhu J."/>
            <person name="Ruan X."/>
            <person name="Zhao L."/>
            <person name="Wei J."/>
            <person name="Que T."/>
            <person name="Du C."/>
            <person name="Cheng J."/>
            <person name="Dai P."/>
            <person name="Han X."/>
            <person name="Huang E."/>
            <person name="Gao Y."/>
            <person name="Liu J."/>
            <person name="Shao H."/>
            <person name="Ye R."/>
            <person name="Li L."/>
            <person name="Wei W."/>
            <person name="Wang X."/>
            <person name="Wang C."/>
            <person name="Huo Q."/>
            <person name="Li W."/>
            <person name="Guo W."/>
            <person name="Chen H."/>
            <person name="Chen S."/>
            <person name="Zhou L."/>
            <person name="Zhou L."/>
            <person name="Ni X."/>
            <person name="Tian J."/>
            <person name="Zhou Y."/>
            <person name="Sheng Y."/>
            <person name="Liu T."/>
            <person name="Pan Y."/>
            <person name="Xia L."/>
            <person name="Li J."/>
            <person name="Zhao F."/>
            <person name="Cao W."/>
        </authorList>
    </citation>
    <scope>NUCLEOTIDE SEQUENCE</scope>
    <source>
        <strain evidence="2">Rsan-2018</strain>
        <tissue evidence="2">Larvae</tissue>
    </source>
</reference>
<comment type="caution">
    <text evidence="2">The sequence shown here is derived from an EMBL/GenBank/DDBJ whole genome shotgun (WGS) entry which is preliminary data.</text>
</comment>
<gene>
    <name evidence="2" type="ORF">HPB52_024994</name>
</gene>
<reference evidence="2" key="1">
    <citation type="journal article" date="2020" name="Cell">
        <title>Large-Scale Comparative Analyses of Tick Genomes Elucidate Their Genetic Diversity and Vector Capacities.</title>
        <authorList>
            <consortium name="Tick Genome and Microbiome Consortium (TIGMIC)"/>
            <person name="Jia N."/>
            <person name="Wang J."/>
            <person name="Shi W."/>
            <person name="Du L."/>
            <person name="Sun Y."/>
            <person name="Zhan W."/>
            <person name="Jiang J.F."/>
            <person name="Wang Q."/>
            <person name="Zhang B."/>
            <person name="Ji P."/>
            <person name="Bell-Sakyi L."/>
            <person name="Cui X.M."/>
            <person name="Yuan T.T."/>
            <person name="Jiang B.G."/>
            <person name="Yang W.F."/>
            <person name="Lam T.T."/>
            <person name="Chang Q.C."/>
            <person name="Ding S.J."/>
            <person name="Wang X.J."/>
            <person name="Zhu J.G."/>
            <person name="Ruan X.D."/>
            <person name="Zhao L."/>
            <person name="Wei J.T."/>
            <person name="Ye R.Z."/>
            <person name="Que T.C."/>
            <person name="Du C.H."/>
            <person name="Zhou Y.H."/>
            <person name="Cheng J.X."/>
            <person name="Dai P.F."/>
            <person name="Guo W.B."/>
            <person name="Han X.H."/>
            <person name="Huang E.J."/>
            <person name="Li L.F."/>
            <person name="Wei W."/>
            <person name="Gao Y.C."/>
            <person name="Liu J.Z."/>
            <person name="Shao H.Z."/>
            <person name="Wang X."/>
            <person name="Wang C.C."/>
            <person name="Yang T.C."/>
            <person name="Huo Q.B."/>
            <person name="Li W."/>
            <person name="Chen H.Y."/>
            <person name="Chen S.E."/>
            <person name="Zhou L.G."/>
            <person name="Ni X.B."/>
            <person name="Tian J.H."/>
            <person name="Sheng Y."/>
            <person name="Liu T."/>
            <person name="Pan Y.S."/>
            <person name="Xia L.Y."/>
            <person name="Li J."/>
            <person name="Zhao F."/>
            <person name="Cao W.C."/>
        </authorList>
    </citation>
    <scope>NUCLEOTIDE SEQUENCE</scope>
    <source>
        <strain evidence="2">Rsan-2018</strain>
    </source>
</reference>